<organism evidence="10 11">
    <name type="scientific">Sedimentisphaera salicampi</name>
    <dbReference type="NCBI Taxonomy" id="1941349"/>
    <lineage>
        <taxon>Bacteria</taxon>
        <taxon>Pseudomonadati</taxon>
        <taxon>Planctomycetota</taxon>
        <taxon>Phycisphaerae</taxon>
        <taxon>Sedimentisphaerales</taxon>
        <taxon>Sedimentisphaeraceae</taxon>
        <taxon>Sedimentisphaera</taxon>
    </lineage>
</organism>
<reference evidence="11" key="1">
    <citation type="submission" date="2017-04" db="EMBL/GenBank/DDBJ databases">
        <title>Comparative genomics and description of representatives of a novel lineage of planctomycetes thriving in anoxic sediments.</title>
        <authorList>
            <person name="Spring S."/>
            <person name="Bunk B."/>
            <person name="Sproer C."/>
        </authorList>
    </citation>
    <scope>NUCLEOTIDE SEQUENCE [LARGE SCALE GENOMIC DNA]</scope>
    <source>
        <strain evidence="11">ST-PulAB-D4</strain>
    </source>
</reference>
<evidence type="ECO:0000313" key="10">
    <source>
        <dbReference type="EMBL" id="ARN57966.1"/>
    </source>
</evidence>
<dbReference type="SUPFAM" id="SSF53448">
    <property type="entry name" value="Nucleotide-diphospho-sugar transferases"/>
    <property type="match status" value="1"/>
</dbReference>
<keyword evidence="11" id="KW-1185">Reference proteome</keyword>
<dbReference type="PANTHER" id="PTHR48090">
    <property type="entry name" value="UNDECAPRENYL-PHOSPHATE 4-DEOXY-4-FORMAMIDO-L-ARABINOSE TRANSFERASE-RELATED"/>
    <property type="match status" value="1"/>
</dbReference>
<dbReference type="GO" id="GO:0005886">
    <property type="term" value="C:plasma membrane"/>
    <property type="evidence" value="ECO:0007669"/>
    <property type="project" value="TreeGrafter"/>
</dbReference>
<keyword evidence="3 10" id="KW-0808">Transferase</keyword>
<gene>
    <name evidence="10" type="primary">arnC_4</name>
    <name evidence="10" type="ORF">STSP1_02392</name>
</gene>
<dbReference type="InterPro" id="IPR050256">
    <property type="entry name" value="Glycosyltransferase_2"/>
</dbReference>
<name>A0A1W6LQC8_9BACT</name>
<evidence type="ECO:0000256" key="4">
    <source>
        <dbReference type="ARBA" id="ARBA00022692"/>
    </source>
</evidence>
<evidence type="ECO:0000256" key="5">
    <source>
        <dbReference type="ARBA" id="ARBA00022985"/>
    </source>
</evidence>
<dbReference type="CDD" id="cd04187">
    <property type="entry name" value="DPM1_like_bac"/>
    <property type="match status" value="1"/>
</dbReference>
<dbReference type="Proteomes" id="UP000193334">
    <property type="component" value="Chromosome"/>
</dbReference>
<evidence type="ECO:0000256" key="8">
    <source>
        <dbReference type="SAM" id="Phobius"/>
    </source>
</evidence>
<evidence type="ECO:0000256" key="2">
    <source>
        <dbReference type="ARBA" id="ARBA00022676"/>
    </source>
</evidence>
<proteinExistence type="predicted"/>
<dbReference type="RefSeq" id="WP_085756581.1">
    <property type="nucleotide sequence ID" value="NZ_CP021023.1"/>
</dbReference>
<feature type="transmembrane region" description="Helical" evidence="8">
    <location>
        <begin position="275"/>
        <end position="299"/>
    </location>
</feature>
<keyword evidence="5" id="KW-0448">Lipopolysaccharide biosynthesis</keyword>
<protein>
    <submittedName>
        <fullName evidence="10">Undecaprenyl-phosphate 4-deoxy-4-formamido-L-arabinose transferase</fullName>
        <ecNumber evidence="10">2.4.2.53</ecNumber>
    </submittedName>
</protein>
<evidence type="ECO:0000256" key="6">
    <source>
        <dbReference type="ARBA" id="ARBA00022989"/>
    </source>
</evidence>
<dbReference type="KEGG" id="pbp:STSP1_02392"/>
<dbReference type="GO" id="GO:0009103">
    <property type="term" value="P:lipopolysaccharide biosynthetic process"/>
    <property type="evidence" value="ECO:0007669"/>
    <property type="project" value="UniProtKB-KW"/>
</dbReference>
<accession>A0A1W6LQC8</accession>
<dbReference type="EC" id="2.4.2.53" evidence="10"/>
<keyword evidence="6 8" id="KW-1133">Transmembrane helix</keyword>
<evidence type="ECO:0000256" key="3">
    <source>
        <dbReference type="ARBA" id="ARBA00022679"/>
    </source>
</evidence>
<feature type="domain" description="Glycosyltransferase 2-like" evidence="9">
    <location>
        <begin position="8"/>
        <end position="171"/>
    </location>
</feature>
<keyword evidence="4 8" id="KW-0812">Transmembrane</keyword>
<keyword evidence="2 10" id="KW-0328">Glycosyltransferase</keyword>
<evidence type="ECO:0000256" key="1">
    <source>
        <dbReference type="ARBA" id="ARBA00022475"/>
    </source>
</evidence>
<sequence>MSESLDISVIVPVFNERDNIQPLHDQIAAAMKTGSVEYSYEIIFVNDGSWDGTAEVLAGIFQNDPNVTVVNFRRNFGQTAAMQAGFERARGEVIIPMDGDLQNDPADIPALMEKLDEGYDIVSGWRKSRKDRAFTRRLPSMLANYIIRRITNVGIHDFGCTMKAYRREVISQTKLYGETHRFIPAVAQWLGAKVGEIVVNHRPRKAGKTKYNLSRTYKVVLDLITVSFMNSYSTKPLYVFGRFSIYSGLAAGFSFAVMVYQKIVSGYSINRNPLLILGTILTIAALQLIMMGLLAELMVRTYHESQNRPTYAVRSILSHREELKTQPEPKQ</sequence>
<dbReference type="AlphaFoldDB" id="A0A1W6LQC8"/>
<dbReference type="GO" id="GO:0099621">
    <property type="term" value="F:undecaprenyl-phosphate 4-deoxy-4-formamido-L-arabinose transferase activity"/>
    <property type="evidence" value="ECO:0007669"/>
    <property type="project" value="UniProtKB-EC"/>
</dbReference>
<evidence type="ECO:0000259" key="9">
    <source>
        <dbReference type="Pfam" id="PF00535"/>
    </source>
</evidence>
<dbReference type="PANTHER" id="PTHR48090:SF3">
    <property type="entry name" value="UNDECAPRENYL-PHOSPHATE 4-DEOXY-4-FORMAMIDO-L-ARABINOSE TRANSFERASE"/>
    <property type="match status" value="1"/>
</dbReference>
<dbReference type="EMBL" id="CP021023">
    <property type="protein sequence ID" value="ARN57966.1"/>
    <property type="molecule type" value="Genomic_DNA"/>
</dbReference>
<dbReference type="Gene3D" id="3.90.550.10">
    <property type="entry name" value="Spore Coat Polysaccharide Biosynthesis Protein SpsA, Chain A"/>
    <property type="match status" value="1"/>
</dbReference>
<dbReference type="Pfam" id="PF00535">
    <property type="entry name" value="Glycos_transf_2"/>
    <property type="match status" value="1"/>
</dbReference>
<evidence type="ECO:0000313" key="11">
    <source>
        <dbReference type="Proteomes" id="UP000193334"/>
    </source>
</evidence>
<feature type="transmembrane region" description="Helical" evidence="8">
    <location>
        <begin position="243"/>
        <end position="263"/>
    </location>
</feature>
<dbReference type="InterPro" id="IPR001173">
    <property type="entry name" value="Glyco_trans_2-like"/>
</dbReference>
<keyword evidence="7 8" id="KW-0472">Membrane</keyword>
<keyword evidence="1" id="KW-1003">Cell membrane</keyword>
<evidence type="ECO:0000256" key="7">
    <source>
        <dbReference type="ARBA" id="ARBA00023136"/>
    </source>
</evidence>
<dbReference type="InterPro" id="IPR029044">
    <property type="entry name" value="Nucleotide-diphossugar_trans"/>
</dbReference>